<sequence length="109" mass="12449">MLKELGRYEEAVESYNRAIRLNRSHVHPYSSKASALEKLGQWEAALAAYQEALAVCEKALRAEPKSFFLRVSRADILKHVQRYDEAMAEYDLAQNVAPHPFMAVYCIFG</sequence>
<protein>
    <recommendedName>
        <fullName evidence="6">Tetratricopeptide repeat protein</fullName>
    </recommendedName>
</protein>
<keyword evidence="1" id="KW-0677">Repeat</keyword>
<evidence type="ECO:0008006" key="6">
    <source>
        <dbReference type="Google" id="ProtNLM"/>
    </source>
</evidence>
<dbReference type="Pfam" id="PF13414">
    <property type="entry name" value="TPR_11"/>
    <property type="match status" value="1"/>
</dbReference>
<evidence type="ECO:0000313" key="5">
    <source>
        <dbReference type="Proteomes" id="UP000612362"/>
    </source>
</evidence>
<dbReference type="EMBL" id="BNJF01000004">
    <property type="protein sequence ID" value="GHO48923.1"/>
    <property type="molecule type" value="Genomic_DNA"/>
</dbReference>
<dbReference type="InterPro" id="IPR011990">
    <property type="entry name" value="TPR-like_helical_dom_sf"/>
</dbReference>
<evidence type="ECO:0000256" key="1">
    <source>
        <dbReference type="ARBA" id="ARBA00022737"/>
    </source>
</evidence>
<comment type="caution">
    <text evidence="4">The sequence shown here is derived from an EMBL/GenBank/DDBJ whole genome shotgun (WGS) entry which is preliminary data.</text>
</comment>
<dbReference type="InterPro" id="IPR051685">
    <property type="entry name" value="Ycf3/AcsC/BcsC/TPR_MFPF"/>
</dbReference>
<keyword evidence="5" id="KW-1185">Reference proteome</keyword>
<dbReference type="PANTHER" id="PTHR44943:SF8">
    <property type="entry name" value="TPR REPEAT-CONTAINING PROTEIN MJ0263"/>
    <property type="match status" value="1"/>
</dbReference>
<evidence type="ECO:0000313" key="4">
    <source>
        <dbReference type="EMBL" id="GHO48923.1"/>
    </source>
</evidence>
<dbReference type="PANTHER" id="PTHR44943">
    <property type="entry name" value="CELLULOSE SYNTHASE OPERON PROTEIN C"/>
    <property type="match status" value="1"/>
</dbReference>
<reference evidence="4" key="1">
    <citation type="submission" date="2020-10" db="EMBL/GenBank/DDBJ databases">
        <title>Taxonomic study of unclassified bacteria belonging to the class Ktedonobacteria.</title>
        <authorList>
            <person name="Yabe S."/>
            <person name="Wang C.M."/>
            <person name="Zheng Y."/>
            <person name="Sakai Y."/>
            <person name="Cavaletti L."/>
            <person name="Monciardini P."/>
            <person name="Donadio S."/>
        </authorList>
    </citation>
    <scope>NUCLEOTIDE SEQUENCE</scope>
    <source>
        <strain evidence="4">SOSP1-1</strain>
    </source>
</reference>
<dbReference type="PROSITE" id="PS50005">
    <property type="entry name" value="TPR"/>
    <property type="match status" value="1"/>
</dbReference>
<dbReference type="Gene3D" id="1.25.40.10">
    <property type="entry name" value="Tetratricopeptide repeat domain"/>
    <property type="match status" value="2"/>
</dbReference>
<name>A0A8J3I843_9CHLR</name>
<accession>A0A8J3I843</accession>
<gene>
    <name evidence="4" type="ORF">KSX_70860</name>
</gene>
<keyword evidence="2 3" id="KW-0802">TPR repeat</keyword>
<feature type="repeat" description="TPR" evidence="3">
    <location>
        <begin position="33"/>
        <end position="66"/>
    </location>
</feature>
<organism evidence="4 5">
    <name type="scientific">Ktedonospora formicarum</name>
    <dbReference type="NCBI Taxonomy" id="2778364"/>
    <lineage>
        <taxon>Bacteria</taxon>
        <taxon>Bacillati</taxon>
        <taxon>Chloroflexota</taxon>
        <taxon>Ktedonobacteria</taxon>
        <taxon>Ktedonobacterales</taxon>
        <taxon>Ktedonobacteraceae</taxon>
        <taxon>Ktedonospora</taxon>
    </lineage>
</organism>
<evidence type="ECO:0000256" key="3">
    <source>
        <dbReference type="PROSITE-ProRule" id="PRU00339"/>
    </source>
</evidence>
<proteinExistence type="predicted"/>
<dbReference type="SMART" id="SM00028">
    <property type="entry name" value="TPR"/>
    <property type="match status" value="3"/>
</dbReference>
<dbReference type="AlphaFoldDB" id="A0A8J3I843"/>
<dbReference type="SUPFAM" id="SSF48452">
    <property type="entry name" value="TPR-like"/>
    <property type="match status" value="1"/>
</dbReference>
<dbReference type="Proteomes" id="UP000612362">
    <property type="component" value="Unassembled WGS sequence"/>
</dbReference>
<dbReference type="InterPro" id="IPR019734">
    <property type="entry name" value="TPR_rpt"/>
</dbReference>
<evidence type="ECO:0000256" key="2">
    <source>
        <dbReference type="ARBA" id="ARBA00022803"/>
    </source>
</evidence>